<evidence type="ECO:0000313" key="4">
    <source>
        <dbReference type="Proteomes" id="UP000324629"/>
    </source>
</evidence>
<evidence type="ECO:0000256" key="1">
    <source>
        <dbReference type="ARBA" id="ARBA00006270"/>
    </source>
</evidence>
<evidence type="ECO:0000313" key="3">
    <source>
        <dbReference type="EMBL" id="KAA3672400.1"/>
    </source>
</evidence>
<dbReference type="EMBL" id="QNGE01004955">
    <property type="protein sequence ID" value="KAA3672400.1"/>
    <property type="molecule type" value="Genomic_DNA"/>
</dbReference>
<proteinExistence type="inferred from homology"/>
<sequence length="185" mass="20890">MKSFTNGLATVGRVHLPDWGLRDSQSRWLETLGEMAANRAQWRECCRCSTELSVKYYRGAVGALLVYDIAKRVTYENATQWLHELRDHSDQDIVVMFVGNKSDLRHLRMVPTDEAKEFAKREKMYFMETSALDASNVDEAFVEVLRAIFKLVMANPSGAAVGIRPTNPIPGLPDSNTSNKKPCCF</sequence>
<dbReference type="SMART" id="SM00173">
    <property type="entry name" value="RAS"/>
    <property type="match status" value="1"/>
</dbReference>
<dbReference type="GO" id="GO:0003924">
    <property type="term" value="F:GTPase activity"/>
    <property type="evidence" value="ECO:0007669"/>
    <property type="project" value="InterPro"/>
</dbReference>
<reference evidence="3 4" key="1">
    <citation type="journal article" date="2019" name="Gigascience">
        <title>Whole-genome sequence of the oriental lung fluke Paragonimus westermani.</title>
        <authorList>
            <person name="Oey H."/>
            <person name="Zakrzewski M."/>
            <person name="Narain K."/>
            <person name="Devi K.R."/>
            <person name="Agatsuma T."/>
            <person name="Nawaratna S."/>
            <person name="Gobert G.N."/>
            <person name="Jones M.K."/>
            <person name="Ragan M.A."/>
            <person name="McManus D.P."/>
            <person name="Krause L."/>
        </authorList>
    </citation>
    <scope>NUCLEOTIDE SEQUENCE [LARGE SCALE GENOMIC DNA]</scope>
    <source>
        <strain evidence="3 4">IND2009</strain>
    </source>
</reference>
<dbReference type="Proteomes" id="UP000324629">
    <property type="component" value="Unassembled WGS sequence"/>
</dbReference>
<dbReference type="AlphaFoldDB" id="A0A5J4NAI0"/>
<dbReference type="Pfam" id="PF00071">
    <property type="entry name" value="Ras"/>
    <property type="match status" value="1"/>
</dbReference>
<keyword evidence="4" id="KW-1185">Reference proteome</keyword>
<dbReference type="SMART" id="SM00174">
    <property type="entry name" value="RHO"/>
    <property type="match status" value="1"/>
</dbReference>
<dbReference type="SMART" id="SM00175">
    <property type="entry name" value="RAB"/>
    <property type="match status" value="1"/>
</dbReference>
<feature type="region of interest" description="Disordered" evidence="2">
    <location>
        <begin position="166"/>
        <end position="185"/>
    </location>
</feature>
<dbReference type="GO" id="GO:0005525">
    <property type="term" value="F:GTP binding"/>
    <property type="evidence" value="ECO:0007669"/>
    <property type="project" value="InterPro"/>
</dbReference>
<dbReference type="Gene3D" id="3.40.50.300">
    <property type="entry name" value="P-loop containing nucleotide triphosphate hydrolases"/>
    <property type="match status" value="1"/>
</dbReference>
<dbReference type="NCBIfam" id="TIGR00231">
    <property type="entry name" value="small_GTP"/>
    <property type="match status" value="1"/>
</dbReference>
<comment type="similarity">
    <text evidence="1">Belongs to the small GTPase superfamily. Rab family.</text>
</comment>
<dbReference type="PRINTS" id="PR00449">
    <property type="entry name" value="RASTRNSFRMNG"/>
</dbReference>
<dbReference type="InterPro" id="IPR005225">
    <property type="entry name" value="Small_GTP-bd"/>
</dbReference>
<feature type="compositionally biased region" description="Polar residues" evidence="2">
    <location>
        <begin position="174"/>
        <end position="185"/>
    </location>
</feature>
<organism evidence="3 4">
    <name type="scientific">Paragonimus westermani</name>
    <dbReference type="NCBI Taxonomy" id="34504"/>
    <lineage>
        <taxon>Eukaryota</taxon>
        <taxon>Metazoa</taxon>
        <taxon>Spiralia</taxon>
        <taxon>Lophotrochozoa</taxon>
        <taxon>Platyhelminthes</taxon>
        <taxon>Trematoda</taxon>
        <taxon>Digenea</taxon>
        <taxon>Plagiorchiida</taxon>
        <taxon>Troglotremata</taxon>
        <taxon>Troglotrematidae</taxon>
        <taxon>Paragonimus</taxon>
    </lineage>
</organism>
<dbReference type="PANTHER" id="PTHR47979">
    <property type="entry name" value="DRAB11-RELATED"/>
    <property type="match status" value="1"/>
</dbReference>
<dbReference type="FunFam" id="3.40.50.300:FF:001447">
    <property type="entry name" value="Ras-related protein Rab-1B"/>
    <property type="match status" value="1"/>
</dbReference>
<name>A0A5J4NAI0_9TREM</name>
<dbReference type="SUPFAM" id="SSF52540">
    <property type="entry name" value="P-loop containing nucleoside triphosphate hydrolases"/>
    <property type="match status" value="1"/>
</dbReference>
<dbReference type="InterPro" id="IPR027417">
    <property type="entry name" value="P-loop_NTPase"/>
</dbReference>
<dbReference type="PROSITE" id="PS51419">
    <property type="entry name" value="RAB"/>
    <property type="match status" value="1"/>
</dbReference>
<dbReference type="PROSITE" id="PS51421">
    <property type="entry name" value="RAS"/>
    <property type="match status" value="1"/>
</dbReference>
<protein>
    <recommendedName>
        <fullName evidence="5">Ras-related protein Rab-11A</fullName>
    </recommendedName>
</protein>
<dbReference type="InterPro" id="IPR050209">
    <property type="entry name" value="Rab_GTPases_membrane_traffic"/>
</dbReference>
<comment type="caution">
    <text evidence="3">The sequence shown here is derived from an EMBL/GenBank/DDBJ whole genome shotgun (WGS) entry which is preliminary data.</text>
</comment>
<evidence type="ECO:0008006" key="5">
    <source>
        <dbReference type="Google" id="ProtNLM"/>
    </source>
</evidence>
<accession>A0A5J4NAI0</accession>
<evidence type="ECO:0000256" key="2">
    <source>
        <dbReference type="SAM" id="MobiDB-lite"/>
    </source>
</evidence>
<dbReference type="InterPro" id="IPR001806">
    <property type="entry name" value="Small_GTPase"/>
</dbReference>
<gene>
    <name evidence="3" type="ORF">DEA37_0008944</name>
</gene>